<keyword evidence="1" id="KW-0812">Transmembrane</keyword>
<accession>A0A199UA43</accession>
<keyword evidence="1" id="KW-1133">Transmembrane helix</keyword>
<evidence type="ECO:0000256" key="1">
    <source>
        <dbReference type="SAM" id="Phobius"/>
    </source>
</evidence>
<gene>
    <name evidence="2" type="ORF">MANES_S072500</name>
</gene>
<protein>
    <submittedName>
        <fullName evidence="2">Uncharacterized protein</fullName>
    </submittedName>
</protein>
<reference evidence="2" key="1">
    <citation type="submission" date="2016-02" db="EMBL/GenBank/DDBJ databases">
        <title>WGS assembly of Manihot esculenta.</title>
        <authorList>
            <person name="Bredeson J.V."/>
            <person name="Prochnik S.E."/>
            <person name="Lyons J.B."/>
            <person name="Schmutz J."/>
            <person name="Grimwood J."/>
            <person name="Vrebalov J."/>
            <person name="Bart R.S."/>
            <person name="Amuge T."/>
            <person name="Ferguson M.E."/>
            <person name="Green R."/>
            <person name="Putnam N."/>
            <person name="Stites J."/>
            <person name="Rounsley S."/>
            <person name="Rokhsar D.S."/>
        </authorList>
    </citation>
    <scope>NUCLEOTIDE SEQUENCE [LARGE SCALE GENOMIC DNA]</scope>
    <source>
        <tissue evidence="2">Leaf</tissue>
    </source>
</reference>
<proteinExistence type="predicted"/>
<organism evidence="2">
    <name type="scientific">Manihot esculenta</name>
    <name type="common">Cassava</name>
    <name type="synonym">Jatropha manihot</name>
    <dbReference type="NCBI Taxonomy" id="3983"/>
    <lineage>
        <taxon>Eukaryota</taxon>
        <taxon>Viridiplantae</taxon>
        <taxon>Streptophyta</taxon>
        <taxon>Embryophyta</taxon>
        <taxon>Tracheophyta</taxon>
        <taxon>Spermatophyta</taxon>
        <taxon>Magnoliopsida</taxon>
        <taxon>eudicotyledons</taxon>
        <taxon>Gunneridae</taxon>
        <taxon>Pentapetalae</taxon>
        <taxon>rosids</taxon>
        <taxon>fabids</taxon>
        <taxon>Malpighiales</taxon>
        <taxon>Euphorbiaceae</taxon>
        <taxon>Crotonoideae</taxon>
        <taxon>Manihoteae</taxon>
        <taxon>Manihot</taxon>
    </lineage>
</organism>
<dbReference type="EMBL" id="KV450751">
    <property type="protein sequence ID" value="OAY21615.1"/>
    <property type="molecule type" value="Genomic_DNA"/>
</dbReference>
<dbReference type="AlphaFoldDB" id="A0A199UA43"/>
<sequence>MAIRFCMLKDKIFKHWRVANMYYYILQFSVFLTFALMACSIIINHGLVAY</sequence>
<name>A0A199UA43_MANES</name>
<evidence type="ECO:0000313" key="2">
    <source>
        <dbReference type="EMBL" id="OAY21615.1"/>
    </source>
</evidence>
<feature type="transmembrane region" description="Helical" evidence="1">
    <location>
        <begin position="21"/>
        <end position="43"/>
    </location>
</feature>
<keyword evidence="1" id="KW-0472">Membrane</keyword>